<feature type="region of interest" description="Disordered" evidence="2">
    <location>
        <begin position="17"/>
        <end position="59"/>
    </location>
</feature>
<feature type="coiled-coil region" evidence="1">
    <location>
        <begin position="66"/>
        <end position="126"/>
    </location>
</feature>
<gene>
    <name evidence="3" type="ORF">FEZ08_10830</name>
</gene>
<evidence type="ECO:0000256" key="2">
    <source>
        <dbReference type="SAM" id="MobiDB-lite"/>
    </source>
</evidence>
<evidence type="ECO:0000313" key="3">
    <source>
        <dbReference type="EMBL" id="TLG71381.1"/>
    </source>
</evidence>
<dbReference type="InParanoid" id="A0A5R8Q7H9"/>
<protein>
    <submittedName>
        <fullName evidence="3">DUF4355 domain-containing protein</fullName>
    </submittedName>
</protein>
<organism evidence="3 4">
    <name type="scientific">Culicoidibacter larvae</name>
    <dbReference type="NCBI Taxonomy" id="2579976"/>
    <lineage>
        <taxon>Bacteria</taxon>
        <taxon>Bacillati</taxon>
        <taxon>Bacillota</taxon>
        <taxon>Culicoidibacteria</taxon>
        <taxon>Culicoidibacterales</taxon>
        <taxon>Culicoidibacteraceae</taxon>
        <taxon>Culicoidibacter</taxon>
    </lineage>
</organism>
<name>A0A5R8Q7H9_9FIRM</name>
<keyword evidence="4" id="KW-1185">Reference proteome</keyword>
<dbReference type="InterPro" id="IPR025580">
    <property type="entry name" value="Gp46"/>
</dbReference>
<reference evidence="3 4" key="1">
    <citation type="submission" date="2019-05" db="EMBL/GenBank/DDBJ databases">
        <title>Culicoidintestinum kansasii gen. nov., sp. nov. from the gastrointestinal tract of the biting midge, Culicoides sonorensis.</title>
        <authorList>
            <person name="Neupane S."/>
            <person name="Ghosh A."/>
            <person name="Gunther S."/>
            <person name="Martin K."/>
            <person name="Zurek L."/>
        </authorList>
    </citation>
    <scope>NUCLEOTIDE SEQUENCE [LARGE SCALE GENOMIC DNA]</scope>
    <source>
        <strain evidence="3 4">CS-1</strain>
    </source>
</reference>
<evidence type="ECO:0000313" key="4">
    <source>
        <dbReference type="Proteomes" id="UP000306912"/>
    </source>
</evidence>
<keyword evidence="1" id="KW-0175">Coiled coil</keyword>
<comment type="caution">
    <text evidence="3">The sequence shown here is derived from an EMBL/GenBank/DDBJ whole genome shotgun (WGS) entry which is preliminary data.</text>
</comment>
<dbReference type="EMBL" id="VBWP01000012">
    <property type="protein sequence ID" value="TLG71381.1"/>
    <property type="molecule type" value="Genomic_DNA"/>
</dbReference>
<evidence type="ECO:0000256" key="1">
    <source>
        <dbReference type="SAM" id="Coils"/>
    </source>
</evidence>
<dbReference type="Proteomes" id="UP000306912">
    <property type="component" value="Unassembled WGS sequence"/>
</dbReference>
<dbReference type="AlphaFoldDB" id="A0A5R8Q7H9"/>
<sequence length="206" mass="22422">MLEKLTRLKMNLQLFAADQGGDNGGSQDADTGADGKQSQDNDDNKGADDKTDKTFTRDQLNSAVAAEKAKAEKAGYDKAKAELAAEKQREKDLAGLNEDQKKDLALKEAQDKIAALEAEREREKISKQAIGILTERDLPVEMLDYLVTDTEADTLANIDSFETLWTKTVNAAVVKRVGGEPPKATSGGEKTINSTKDALKAQFFKK</sequence>
<proteinExistence type="predicted"/>
<dbReference type="RefSeq" id="WP_138192276.1">
    <property type="nucleotide sequence ID" value="NZ_VBWP01000012.1"/>
</dbReference>
<dbReference type="Pfam" id="PF14265">
    <property type="entry name" value="DUF4355"/>
    <property type="match status" value="1"/>
</dbReference>
<feature type="compositionally biased region" description="Basic and acidic residues" evidence="2">
    <location>
        <begin position="37"/>
        <end position="56"/>
    </location>
</feature>
<accession>A0A5R8Q7H9</accession>